<feature type="domain" description="PASTA" evidence="5">
    <location>
        <begin position="651"/>
        <end position="710"/>
    </location>
</feature>
<dbReference type="SUPFAM" id="SSF56519">
    <property type="entry name" value="Penicillin binding protein dimerisation domain"/>
    <property type="match status" value="1"/>
</dbReference>
<dbReference type="GO" id="GO:0008658">
    <property type="term" value="F:penicillin binding"/>
    <property type="evidence" value="ECO:0007669"/>
    <property type="project" value="InterPro"/>
</dbReference>
<comment type="similarity">
    <text evidence="2">Belongs to the transpeptidase family.</text>
</comment>
<keyword evidence="3 4" id="KW-0472">Membrane</keyword>
<sequence length="713" mass="78958">MSRTTLSMKRRIVVVYIIMIIVQTVIVGRYAWVQLVWSPQLQRMAKEQWTYEIIIEANRGKILDRNGNALALSGNVNRVDVVLKDVNDAVKKNKITKEEMASKLAPLLDLSKDSILKKLNMNYNAVILKRRIDKDIGNKIRELKLPGVIVSEDTKRYYPNGNFLAHVLGTTDADGNGRAGLEMYYNKELKGKTGRLIIQGDAYHRELPYDAPTYIPPKNGYDLVLTIDQSIQFFVERALEQGLEEYKAKRISAIVMDPKTGEILAMANKPDYDPNNPFAGKTTEEALNSWRNRMVQENFEPGSILKVYTAAAALEENIVNENSKYVCTGGKVVAGRRIKCWKTSGHGTQTFAEILQNSCNVGFMEVGLELGAQRLRKYFAQFGFGQKTGIDFPGEEKGILIPVSSMGPVETANQAFGQGVAVTGIQYITALSAIANDGVMMKPHFLKKVLYTDEDGNTSVIREYQPQSVKQVISKDTAAELRSLLELVVSKGGAKKAYLEGYHVGGKTGTAQKVAQNPKSGYEPGKYISSFGAIVPANNPRFTILVSIDEPDPSNYYAGSTAAPLARVIIEDIVKYLNIEPDSVEVITPEIVLPEIRGLKLNEAVNILKQNKIDYEKQGNGDIVYDMSPKPGVSVKQNTKITLYMGYEQNKDLKVVVPDFKNMTKKEITELAKALGIKVNISGEGIGATQDILPGQEVDKNTTINVLLEQPED</sequence>
<keyword evidence="7" id="KW-1185">Reference proteome</keyword>
<dbReference type="EMBL" id="FQVG01000007">
    <property type="protein sequence ID" value="SHE54679.1"/>
    <property type="molecule type" value="Genomic_DNA"/>
</dbReference>
<dbReference type="GO" id="GO:0005886">
    <property type="term" value="C:plasma membrane"/>
    <property type="evidence" value="ECO:0007669"/>
    <property type="project" value="TreeGrafter"/>
</dbReference>
<evidence type="ECO:0000256" key="3">
    <source>
        <dbReference type="ARBA" id="ARBA00023136"/>
    </source>
</evidence>
<dbReference type="Pfam" id="PF03717">
    <property type="entry name" value="PBP_dimer"/>
    <property type="match status" value="1"/>
</dbReference>
<evidence type="ECO:0000256" key="2">
    <source>
        <dbReference type="ARBA" id="ARBA00007171"/>
    </source>
</evidence>
<dbReference type="NCBIfam" id="TIGR02214">
    <property type="entry name" value="spoVD_pbp"/>
    <property type="match status" value="1"/>
</dbReference>
<dbReference type="InterPro" id="IPR005543">
    <property type="entry name" value="PASTA_dom"/>
</dbReference>
<dbReference type="RefSeq" id="WP_423230477.1">
    <property type="nucleotide sequence ID" value="NZ_FQVG01000007.1"/>
</dbReference>
<gene>
    <name evidence="6" type="ORF">SAMN02746091_00622</name>
</gene>
<comment type="subcellular location">
    <subcellularLocation>
        <location evidence="1">Membrane</location>
    </subcellularLocation>
</comment>
<name>A0A1M4UD62_9CLOT</name>
<dbReference type="InterPro" id="IPR050515">
    <property type="entry name" value="Beta-lactam/transpept"/>
</dbReference>
<dbReference type="SUPFAM" id="SSF54184">
    <property type="entry name" value="Penicillin-binding protein 2x (pbp-2x), c-terminal domain"/>
    <property type="match status" value="2"/>
</dbReference>
<feature type="domain" description="PASTA" evidence="5">
    <location>
        <begin position="588"/>
        <end position="647"/>
    </location>
</feature>
<dbReference type="GO" id="GO:0071555">
    <property type="term" value="P:cell wall organization"/>
    <property type="evidence" value="ECO:0007669"/>
    <property type="project" value="TreeGrafter"/>
</dbReference>
<dbReference type="Pfam" id="PF03793">
    <property type="entry name" value="PASTA"/>
    <property type="match status" value="2"/>
</dbReference>
<dbReference type="InterPro" id="IPR036138">
    <property type="entry name" value="PBP_dimer_sf"/>
</dbReference>
<dbReference type="SMART" id="SM00740">
    <property type="entry name" value="PASTA"/>
    <property type="match status" value="2"/>
</dbReference>
<reference evidence="7" key="1">
    <citation type="submission" date="2016-11" db="EMBL/GenBank/DDBJ databases">
        <authorList>
            <person name="Varghese N."/>
            <person name="Submissions S."/>
        </authorList>
    </citation>
    <scope>NUCLEOTIDE SEQUENCE [LARGE SCALE GENOMIC DNA]</scope>
    <source>
        <strain evidence="7">DSM 10124</strain>
    </source>
</reference>
<keyword evidence="4" id="KW-0812">Transmembrane</keyword>
<protein>
    <submittedName>
        <fullName evidence="6">Stage V sporulation protein D (Sporulation-specific penicillin-binding protein)</fullName>
    </submittedName>
</protein>
<dbReference type="Gene3D" id="3.40.710.10">
    <property type="entry name" value="DD-peptidase/beta-lactamase superfamily"/>
    <property type="match status" value="1"/>
</dbReference>
<dbReference type="PANTHER" id="PTHR30627">
    <property type="entry name" value="PEPTIDOGLYCAN D,D-TRANSPEPTIDASE"/>
    <property type="match status" value="1"/>
</dbReference>
<dbReference type="InterPro" id="IPR005311">
    <property type="entry name" value="PBP_dimer"/>
</dbReference>
<evidence type="ECO:0000256" key="1">
    <source>
        <dbReference type="ARBA" id="ARBA00004370"/>
    </source>
</evidence>
<dbReference type="Gene3D" id="3.90.1310.10">
    <property type="entry name" value="Penicillin-binding protein 2a (Domain 2)"/>
    <property type="match status" value="1"/>
</dbReference>
<dbReference type="InterPro" id="IPR012338">
    <property type="entry name" value="Beta-lactam/transpept-like"/>
</dbReference>
<dbReference type="Proteomes" id="UP000184423">
    <property type="component" value="Unassembled WGS sequence"/>
</dbReference>
<organism evidence="6 7">
    <name type="scientific">Caloramator proteoclasticus DSM 10124</name>
    <dbReference type="NCBI Taxonomy" id="1121262"/>
    <lineage>
        <taxon>Bacteria</taxon>
        <taxon>Bacillati</taxon>
        <taxon>Bacillota</taxon>
        <taxon>Clostridia</taxon>
        <taxon>Eubacteriales</taxon>
        <taxon>Clostridiaceae</taxon>
        <taxon>Caloramator</taxon>
    </lineage>
</organism>
<dbReference type="InterPro" id="IPR001460">
    <property type="entry name" value="PCN-bd_Tpept"/>
</dbReference>
<dbReference type="CDD" id="cd06576">
    <property type="entry name" value="PASTA_Pbp2x-like_1"/>
    <property type="match status" value="1"/>
</dbReference>
<evidence type="ECO:0000259" key="5">
    <source>
        <dbReference type="PROSITE" id="PS51178"/>
    </source>
</evidence>
<feature type="transmembrane region" description="Helical" evidence="4">
    <location>
        <begin position="12"/>
        <end position="32"/>
    </location>
</feature>
<dbReference type="SUPFAM" id="SSF56601">
    <property type="entry name" value="beta-lactamase/transpeptidase-like"/>
    <property type="match status" value="1"/>
</dbReference>
<dbReference type="PANTHER" id="PTHR30627:SF1">
    <property type="entry name" value="PEPTIDOGLYCAN D,D-TRANSPEPTIDASE FTSI"/>
    <property type="match status" value="1"/>
</dbReference>
<dbReference type="PROSITE" id="PS51178">
    <property type="entry name" value="PASTA"/>
    <property type="match status" value="2"/>
</dbReference>
<accession>A0A1M4UD62</accession>
<dbReference type="Pfam" id="PF00905">
    <property type="entry name" value="Transpeptidase"/>
    <property type="match status" value="1"/>
</dbReference>
<evidence type="ECO:0000313" key="6">
    <source>
        <dbReference type="EMBL" id="SHE54679.1"/>
    </source>
</evidence>
<dbReference type="InterPro" id="IPR011927">
    <property type="entry name" value="SpoVD_pbp"/>
</dbReference>
<dbReference type="Gene3D" id="3.30.450.330">
    <property type="match status" value="1"/>
</dbReference>
<dbReference type="AlphaFoldDB" id="A0A1M4UD62"/>
<keyword evidence="4" id="KW-1133">Transmembrane helix</keyword>
<evidence type="ECO:0000256" key="4">
    <source>
        <dbReference type="SAM" id="Phobius"/>
    </source>
</evidence>
<evidence type="ECO:0000313" key="7">
    <source>
        <dbReference type="Proteomes" id="UP000184423"/>
    </source>
</evidence>
<proteinExistence type="inferred from homology"/>
<dbReference type="CDD" id="cd06575">
    <property type="entry name" value="PASTA_Pbp2x-like_2"/>
    <property type="match status" value="1"/>
</dbReference>